<protein>
    <submittedName>
        <fullName evidence="5">ABC transporter ATP-binding protein</fullName>
    </submittedName>
</protein>
<organism evidence="5 6">
    <name type="scientific">Streptomyces massasporeus</name>
    <dbReference type="NCBI Taxonomy" id="67324"/>
    <lineage>
        <taxon>Bacteria</taxon>
        <taxon>Bacillati</taxon>
        <taxon>Actinomycetota</taxon>
        <taxon>Actinomycetes</taxon>
        <taxon>Kitasatosporales</taxon>
        <taxon>Streptomycetaceae</taxon>
        <taxon>Streptomyces</taxon>
    </lineage>
</organism>
<dbReference type="InterPro" id="IPR003593">
    <property type="entry name" value="AAA+_ATPase"/>
</dbReference>
<keyword evidence="2" id="KW-0547">Nucleotide-binding</keyword>
<keyword evidence="6" id="KW-1185">Reference proteome</keyword>
<evidence type="ECO:0000313" key="5">
    <source>
        <dbReference type="EMBL" id="MFE9226326.1"/>
    </source>
</evidence>
<dbReference type="SUPFAM" id="SSF52540">
    <property type="entry name" value="P-loop containing nucleoside triphosphate hydrolases"/>
    <property type="match status" value="1"/>
</dbReference>
<evidence type="ECO:0000256" key="3">
    <source>
        <dbReference type="ARBA" id="ARBA00022840"/>
    </source>
</evidence>
<keyword evidence="3 5" id="KW-0067">ATP-binding</keyword>
<evidence type="ECO:0000313" key="6">
    <source>
        <dbReference type="Proteomes" id="UP001601288"/>
    </source>
</evidence>
<dbReference type="SMART" id="SM00382">
    <property type="entry name" value="AAA"/>
    <property type="match status" value="1"/>
</dbReference>
<dbReference type="InterPro" id="IPR051782">
    <property type="entry name" value="ABC_Transporter_VariousFunc"/>
</dbReference>
<dbReference type="Gene3D" id="3.40.50.300">
    <property type="entry name" value="P-loop containing nucleotide triphosphate hydrolases"/>
    <property type="match status" value="1"/>
</dbReference>
<accession>A0ABW6LGI3</accession>
<dbReference type="CDD" id="cd03230">
    <property type="entry name" value="ABC_DR_subfamily_A"/>
    <property type="match status" value="1"/>
</dbReference>
<reference evidence="5 6" key="1">
    <citation type="submission" date="2024-10" db="EMBL/GenBank/DDBJ databases">
        <title>The Natural Products Discovery Center: Release of the First 8490 Sequenced Strains for Exploring Actinobacteria Biosynthetic Diversity.</title>
        <authorList>
            <person name="Kalkreuter E."/>
            <person name="Kautsar S.A."/>
            <person name="Yang D."/>
            <person name="Bader C.D."/>
            <person name="Teijaro C.N."/>
            <person name="Fluegel L."/>
            <person name="Davis C.M."/>
            <person name="Simpson J.R."/>
            <person name="Lauterbach L."/>
            <person name="Steele A.D."/>
            <person name="Gui C."/>
            <person name="Meng S."/>
            <person name="Li G."/>
            <person name="Viehrig K."/>
            <person name="Ye F."/>
            <person name="Su P."/>
            <person name="Kiefer A.F."/>
            <person name="Nichols A."/>
            <person name="Cepeda A.J."/>
            <person name="Yan W."/>
            <person name="Fan B."/>
            <person name="Jiang Y."/>
            <person name="Adhikari A."/>
            <person name="Zheng C.-J."/>
            <person name="Schuster L."/>
            <person name="Cowan T.M."/>
            <person name="Smanski M.J."/>
            <person name="Chevrette M.G."/>
            <person name="De Carvalho L.P.S."/>
            <person name="Shen B."/>
        </authorList>
    </citation>
    <scope>NUCLEOTIDE SEQUENCE [LARGE SCALE GENOMIC DNA]</scope>
    <source>
        <strain evidence="5 6">NPDC007066</strain>
    </source>
</reference>
<dbReference type="InterPro" id="IPR003439">
    <property type="entry name" value="ABC_transporter-like_ATP-bd"/>
</dbReference>
<evidence type="ECO:0000256" key="1">
    <source>
        <dbReference type="ARBA" id="ARBA00022448"/>
    </source>
</evidence>
<sequence>MIRTKDLTVRFGEKVAVDRADLHVGEGEVVLLSGVNGCGKSTLLRVLAGLLEPSSGSAEIAGQAPDTAAVRALRGFVQDDPPLYEYLTSHEHLAFAARLWGVPVEDSLALLARFGAEDWAGTLIRDLSLGTRKKVGLAAALTHRPRLLLLDEPFNGLDAGSCDELALLLKEARDEGCTVLLTAHEPQHVEQLLDRRIFLDRRGHA</sequence>
<dbReference type="PANTHER" id="PTHR42939:SF1">
    <property type="entry name" value="ABC TRANSPORTER ATP-BINDING PROTEIN ALBC-RELATED"/>
    <property type="match status" value="1"/>
</dbReference>
<dbReference type="GO" id="GO:0005524">
    <property type="term" value="F:ATP binding"/>
    <property type="evidence" value="ECO:0007669"/>
    <property type="project" value="UniProtKB-KW"/>
</dbReference>
<dbReference type="Proteomes" id="UP001601288">
    <property type="component" value="Unassembled WGS sequence"/>
</dbReference>
<dbReference type="EMBL" id="JBIAFP010000009">
    <property type="protein sequence ID" value="MFE9226326.1"/>
    <property type="molecule type" value="Genomic_DNA"/>
</dbReference>
<dbReference type="PANTHER" id="PTHR42939">
    <property type="entry name" value="ABC TRANSPORTER ATP-BINDING PROTEIN ALBC-RELATED"/>
    <property type="match status" value="1"/>
</dbReference>
<dbReference type="InterPro" id="IPR027417">
    <property type="entry name" value="P-loop_NTPase"/>
</dbReference>
<evidence type="ECO:0000259" key="4">
    <source>
        <dbReference type="PROSITE" id="PS50893"/>
    </source>
</evidence>
<dbReference type="PROSITE" id="PS50893">
    <property type="entry name" value="ABC_TRANSPORTER_2"/>
    <property type="match status" value="1"/>
</dbReference>
<comment type="caution">
    <text evidence="5">The sequence shown here is derived from an EMBL/GenBank/DDBJ whole genome shotgun (WGS) entry which is preliminary data.</text>
</comment>
<evidence type="ECO:0000256" key="2">
    <source>
        <dbReference type="ARBA" id="ARBA00022741"/>
    </source>
</evidence>
<gene>
    <name evidence="5" type="ORF">ACFYM3_17125</name>
</gene>
<dbReference type="Pfam" id="PF00005">
    <property type="entry name" value="ABC_tran"/>
    <property type="match status" value="1"/>
</dbReference>
<dbReference type="RefSeq" id="WP_358279191.1">
    <property type="nucleotide sequence ID" value="NZ_JBEYGJ010000004.1"/>
</dbReference>
<proteinExistence type="predicted"/>
<feature type="domain" description="ABC transporter" evidence="4">
    <location>
        <begin position="2"/>
        <end position="205"/>
    </location>
</feature>
<name>A0ABW6LGI3_9ACTN</name>
<keyword evidence="1" id="KW-0813">Transport</keyword>